<dbReference type="PANTHER" id="PTHR43591:SF24">
    <property type="entry name" value="2-METHOXY-6-POLYPRENYL-1,4-BENZOQUINOL METHYLASE, MITOCHONDRIAL"/>
    <property type="match status" value="1"/>
</dbReference>
<dbReference type="PANTHER" id="PTHR43591">
    <property type="entry name" value="METHYLTRANSFERASE"/>
    <property type="match status" value="1"/>
</dbReference>
<dbReference type="InterPro" id="IPR013216">
    <property type="entry name" value="Methyltransf_11"/>
</dbReference>
<dbReference type="GO" id="GO:0032259">
    <property type="term" value="P:methylation"/>
    <property type="evidence" value="ECO:0007669"/>
    <property type="project" value="UniProtKB-KW"/>
</dbReference>
<reference evidence="2" key="2">
    <citation type="submission" date="2021-04" db="EMBL/GenBank/DDBJ databases">
        <authorList>
            <person name="Gilroy R."/>
        </authorList>
    </citation>
    <scope>NUCLEOTIDE SEQUENCE</scope>
    <source>
        <strain evidence="2">CHK183-1962</strain>
    </source>
</reference>
<proteinExistence type="predicted"/>
<comment type="caution">
    <text evidence="2">The sequence shown here is derived from an EMBL/GenBank/DDBJ whole genome shotgun (WGS) entry which is preliminary data.</text>
</comment>
<reference evidence="2" key="1">
    <citation type="journal article" date="2021" name="PeerJ">
        <title>Extensive microbial diversity within the chicken gut microbiome revealed by metagenomics and culture.</title>
        <authorList>
            <person name="Gilroy R."/>
            <person name="Ravi A."/>
            <person name="Getino M."/>
            <person name="Pursley I."/>
            <person name="Horton D.L."/>
            <person name="Alikhan N.F."/>
            <person name="Baker D."/>
            <person name="Gharbi K."/>
            <person name="Hall N."/>
            <person name="Watson M."/>
            <person name="Adriaenssens E.M."/>
            <person name="Foster-Nyarko E."/>
            <person name="Jarju S."/>
            <person name="Secka A."/>
            <person name="Antonio M."/>
            <person name="Oren A."/>
            <person name="Chaudhuri R.R."/>
            <person name="La Ragione R."/>
            <person name="Hildebrand F."/>
            <person name="Pallen M.J."/>
        </authorList>
    </citation>
    <scope>NUCLEOTIDE SEQUENCE</scope>
    <source>
        <strain evidence="2">CHK183-1962</strain>
    </source>
</reference>
<dbReference type="GO" id="GO:0008757">
    <property type="term" value="F:S-adenosylmethionine-dependent methyltransferase activity"/>
    <property type="evidence" value="ECO:0007669"/>
    <property type="project" value="InterPro"/>
</dbReference>
<accession>A0A9D2BIE0</accession>
<dbReference type="Proteomes" id="UP000886890">
    <property type="component" value="Unassembled WGS sequence"/>
</dbReference>
<keyword evidence="2" id="KW-0808">Transferase</keyword>
<keyword evidence="2" id="KW-0489">Methyltransferase</keyword>
<organism evidence="2 3">
    <name type="scientific">Candidatus Fusicatenibacter merdavium</name>
    <dbReference type="NCBI Taxonomy" id="2838600"/>
    <lineage>
        <taxon>Bacteria</taxon>
        <taxon>Bacillati</taxon>
        <taxon>Bacillota</taxon>
        <taxon>Clostridia</taxon>
        <taxon>Lachnospirales</taxon>
        <taxon>Lachnospiraceae</taxon>
        <taxon>Fusicatenibacter</taxon>
    </lineage>
</organism>
<dbReference type="AlphaFoldDB" id="A0A9D2BIE0"/>
<evidence type="ECO:0000313" key="3">
    <source>
        <dbReference type="Proteomes" id="UP000886890"/>
    </source>
</evidence>
<protein>
    <submittedName>
        <fullName evidence="2">Methyltransferase domain-containing protein</fullName>
    </submittedName>
</protein>
<dbReference type="EMBL" id="DXEK01000110">
    <property type="protein sequence ID" value="HIX77276.1"/>
    <property type="molecule type" value="Genomic_DNA"/>
</dbReference>
<dbReference type="InterPro" id="IPR029063">
    <property type="entry name" value="SAM-dependent_MTases_sf"/>
</dbReference>
<evidence type="ECO:0000259" key="1">
    <source>
        <dbReference type="Pfam" id="PF08241"/>
    </source>
</evidence>
<feature type="domain" description="Methyltransferase type 11" evidence="1">
    <location>
        <begin position="65"/>
        <end position="159"/>
    </location>
</feature>
<dbReference type="SUPFAM" id="SSF53335">
    <property type="entry name" value="S-adenosyl-L-methionine-dependent methyltransferases"/>
    <property type="match status" value="1"/>
</dbReference>
<gene>
    <name evidence="2" type="ORF">H9734_06755</name>
</gene>
<name>A0A9D2BIE0_9FIRM</name>
<dbReference type="Pfam" id="PF08241">
    <property type="entry name" value="Methyltransf_11"/>
    <property type="match status" value="1"/>
</dbReference>
<sequence length="252" mass="29127">MVEAMVQRDLWKETPAVKGRIARYWDSRSESFKEQRDAELHSEQHQLWEQELLSHLPQDRSLRILDVGCGCGFFTLMLAEHGHRVTGIDLTGSMIRKGRELAQEYGVAADLRVMDAEHPDFSDDTFDAIVTRNLTWTLPHPAEAYEEWIRVLKPGGILLNYDAEHAKYHRRNGLEGEEAHRMLSGAQMDECMNIYRMLPISGWKRPDWDVCILKQMGCREVTADDRIGEKLYLHESAFSVPYPIFRIKAVKA</sequence>
<evidence type="ECO:0000313" key="2">
    <source>
        <dbReference type="EMBL" id="HIX77276.1"/>
    </source>
</evidence>
<dbReference type="Gene3D" id="3.40.50.150">
    <property type="entry name" value="Vaccinia Virus protein VP39"/>
    <property type="match status" value="1"/>
</dbReference>
<dbReference type="CDD" id="cd02440">
    <property type="entry name" value="AdoMet_MTases"/>
    <property type="match status" value="1"/>
</dbReference>